<evidence type="ECO:0000313" key="5">
    <source>
        <dbReference type="Proteomes" id="UP000624244"/>
    </source>
</evidence>
<organism evidence="4 5">
    <name type="scientific">Cochliobolus sativus</name>
    <name type="common">Common root rot and spot blotch fungus</name>
    <name type="synonym">Bipolaris sorokiniana</name>
    <dbReference type="NCBI Taxonomy" id="45130"/>
    <lineage>
        <taxon>Eukaryota</taxon>
        <taxon>Fungi</taxon>
        <taxon>Dikarya</taxon>
        <taxon>Ascomycota</taxon>
        <taxon>Pezizomycotina</taxon>
        <taxon>Dothideomycetes</taxon>
        <taxon>Pleosporomycetidae</taxon>
        <taxon>Pleosporales</taxon>
        <taxon>Pleosporineae</taxon>
        <taxon>Pleosporaceae</taxon>
        <taxon>Bipolaris</taxon>
    </lineage>
</organism>
<feature type="domain" description="C2H2-type" evidence="3">
    <location>
        <begin position="199"/>
        <end position="230"/>
    </location>
</feature>
<sequence length="265" mass="29698">MDHSYLSYYGRNSSPWPSQAKNELGPSNEAGPEGWTYPNTFGLRGTSTNQVSEDHGQALLSNGLGSLLTHTASNADKRPVQTDHDRDSRSNMAFDCQSSSYEAHRAIDILHWIPVAYTTDPAPQLFQNNIWNSAVTNQSVPPLDLGVHPLDLHFLQRPSLNNTVYTEQQCQRFWPKVGMIDDNQETIARIGSVLSNGKFMCNDESCTGQTFGRPSELRRHHTTLHATNKPNFWCHDPTCPRSVERGGEAFHRKDKLAAHVNSMHS</sequence>
<reference evidence="4" key="1">
    <citation type="submission" date="2019-11" db="EMBL/GenBank/DDBJ databases">
        <title>Bipolaris sorokiniana Genome sequencing.</title>
        <authorList>
            <person name="Wang H."/>
        </authorList>
    </citation>
    <scope>NUCLEOTIDE SEQUENCE</scope>
</reference>
<dbReference type="Proteomes" id="UP000624244">
    <property type="component" value="Unassembled WGS sequence"/>
</dbReference>
<keyword evidence="1" id="KW-0863">Zinc-finger</keyword>
<feature type="region of interest" description="Disordered" evidence="2">
    <location>
        <begin position="71"/>
        <end position="91"/>
    </location>
</feature>
<evidence type="ECO:0000256" key="1">
    <source>
        <dbReference type="PROSITE-ProRule" id="PRU00042"/>
    </source>
</evidence>
<comment type="caution">
    <text evidence="4">The sequence shown here is derived from an EMBL/GenBank/DDBJ whole genome shotgun (WGS) entry which is preliminary data.</text>
</comment>
<feature type="compositionally biased region" description="Basic and acidic residues" evidence="2">
    <location>
        <begin position="75"/>
        <end position="89"/>
    </location>
</feature>
<feature type="compositionally biased region" description="Polar residues" evidence="2">
    <location>
        <begin position="10"/>
        <end position="21"/>
    </location>
</feature>
<evidence type="ECO:0000313" key="4">
    <source>
        <dbReference type="EMBL" id="KAF5846585.1"/>
    </source>
</evidence>
<keyword evidence="1" id="KW-0479">Metal-binding</keyword>
<keyword evidence="1" id="KW-0862">Zinc</keyword>
<evidence type="ECO:0000256" key="2">
    <source>
        <dbReference type="SAM" id="MobiDB-lite"/>
    </source>
</evidence>
<proteinExistence type="predicted"/>
<protein>
    <recommendedName>
        <fullName evidence="3">C2H2-type domain-containing protein</fullName>
    </recommendedName>
</protein>
<gene>
    <name evidence="4" type="ORF">GGP41_004648</name>
</gene>
<accession>A0A8H6DU79</accession>
<dbReference type="Gene3D" id="3.30.160.60">
    <property type="entry name" value="Classic Zinc Finger"/>
    <property type="match status" value="1"/>
</dbReference>
<dbReference type="PROSITE" id="PS50157">
    <property type="entry name" value="ZINC_FINGER_C2H2_2"/>
    <property type="match status" value="1"/>
</dbReference>
<feature type="region of interest" description="Disordered" evidence="2">
    <location>
        <begin position="1"/>
        <end position="35"/>
    </location>
</feature>
<evidence type="ECO:0000259" key="3">
    <source>
        <dbReference type="PROSITE" id="PS50157"/>
    </source>
</evidence>
<name>A0A8H6DU79_COCSA</name>
<dbReference type="AlphaFoldDB" id="A0A8H6DU79"/>
<dbReference type="InterPro" id="IPR013087">
    <property type="entry name" value="Znf_C2H2_type"/>
</dbReference>
<dbReference type="GO" id="GO:0008270">
    <property type="term" value="F:zinc ion binding"/>
    <property type="evidence" value="ECO:0007669"/>
    <property type="project" value="UniProtKB-KW"/>
</dbReference>
<dbReference type="EMBL" id="WNKQ01000015">
    <property type="protein sequence ID" value="KAF5846585.1"/>
    <property type="molecule type" value="Genomic_DNA"/>
</dbReference>